<evidence type="ECO:0000313" key="2">
    <source>
        <dbReference type="EMBL" id="CAK7936780.1"/>
    </source>
</evidence>
<accession>A0AAV1UTQ8</accession>
<organism evidence="2 3">
    <name type="scientific">Peronospora matthiolae</name>
    <dbReference type="NCBI Taxonomy" id="2874970"/>
    <lineage>
        <taxon>Eukaryota</taxon>
        <taxon>Sar</taxon>
        <taxon>Stramenopiles</taxon>
        <taxon>Oomycota</taxon>
        <taxon>Peronosporomycetes</taxon>
        <taxon>Peronosporales</taxon>
        <taxon>Peronosporaceae</taxon>
        <taxon>Peronospora</taxon>
    </lineage>
</organism>
<comment type="caution">
    <text evidence="2">The sequence shown here is derived from an EMBL/GenBank/DDBJ whole genome shotgun (WGS) entry which is preliminary data.</text>
</comment>
<evidence type="ECO:0000256" key="1">
    <source>
        <dbReference type="SAM" id="MobiDB-lite"/>
    </source>
</evidence>
<dbReference type="Proteomes" id="UP001162060">
    <property type="component" value="Unassembled WGS sequence"/>
</dbReference>
<dbReference type="EMBL" id="CAKLBY020000225">
    <property type="protein sequence ID" value="CAK7936780.1"/>
    <property type="molecule type" value="Genomic_DNA"/>
</dbReference>
<proteinExistence type="predicted"/>
<evidence type="ECO:0000313" key="3">
    <source>
        <dbReference type="Proteomes" id="UP001162060"/>
    </source>
</evidence>
<feature type="compositionally biased region" description="Basic and acidic residues" evidence="1">
    <location>
        <begin position="32"/>
        <end position="53"/>
    </location>
</feature>
<name>A0AAV1UTQ8_9STRA</name>
<sequence>MGVVEARVRSFRMKEIEYGGDEGQGRLQRPKGIGEEERGREERKREKKEETKTKTHSRRSVGKQGICYLGGLEIRRDVSISVIRLDRKAERLRSKMGGVDGFGKVSGRREDIKCEYRI</sequence>
<protein>
    <submittedName>
        <fullName evidence="2">Uncharacterized protein</fullName>
    </submittedName>
</protein>
<feature type="region of interest" description="Disordered" evidence="1">
    <location>
        <begin position="19"/>
        <end position="60"/>
    </location>
</feature>
<reference evidence="2" key="1">
    <citation type="submission" date="2024-01" db="EMBL/GenBank/DDBJ databases">
        <authorList>
            <person name="Webb A."/>
        </authorList>
    </citation>
    <scope>NUCLEOTIDE SEQUENCE</scope>
    <source>
        <strain evidence="2">Pm1</strain>
    </source>
</reference>
<dbReference type="AlphaFoldDB" id="A0AAV1UTQ8"/>
<gene>
    <name evidence="2" type="ORF">PM001_LOCUS21930</name>
</gene>